<evidence type="ECO:0000313" key="3">
    <source>
        <dbReference type="Proteomes" id="UP001148312"/>
    </source>
</evidence>
<keyword evidence="3" id="KW-1185">Reference proteome</keyword>
<keyword evidence="1" id="KW-0732">Signal</keyword>
<gene>
    <name evidence="2" type="ORF">N7539_009392</name>
</gene>
<feature type="chain" id="PRO_5040965882" evidence="1">
    <location>
        <begin position="18"/>
        <end position="110"/>
    </location>
</feature>
<accession>A0A9X0BJ44</accession>
<feature type="signal peptide" evidence="1">
    <location>
        <begin position="1"/>
        <end position="17"/>
    </location>
</feature>
<dbReference type="EMBL" id="JAPWDQ010000018">
    <property type="protein sequence ID" value="KAJ5466663.1"/>
    <property type="molecule type" value="Genomic_DNA"/>
</dbReference>
<organism evidence="2 3">
    <name type="scientific">Penicillium diatomitis</name>
    <dbReference type="NCBI Taxonomy" id="2819901"/>
    <lineage>
        <taxon>Eukaryota</taxon>
        <taxon>Fungi</taxon>
        <taxon>Dikarya</taxon>
        <taxon>Ascomycota</taxon>
        <taxon>Pezizomycotina</taxon>
        <taxon>Eurotiomycetes</taxon>
        <taxon>Eurotiomycetidae</taxon>
        <taxon>Eurotiales</taxon>
        <taxon>Aspergillaceae</taxon>
        <taxon>Penicillium</taxon>
    </lineage>
</organism>
<comment type="caution">
    <text evidence="2">The sequence shown here is derived from an EMBL/GenBank/DDBJ whole genome shotgun (WGS) entry which is preliminary data.</text>
</comment>
<protein>
    <submittedName>
        <fullName evidence="2">Uncharacterized protein</fullName>
    </submittedName>
</protein>
<reference evidence="2" key="2">
    <citation type="journal article" date="2023" name="IMA Fungus">
        <title>Comparative genomic study of the Penicillium genus elucidates a diverse pangenome and 15 lateral gene transfer events.</title>
        <authorList>
            <person name="Petersen C."/>
            <person name="Sorensen T."/>
            <person name="Nielsen M.R."/>
            <person name="Sondergaard T.E."/>
            <person name="Sorensen J.L."/>
            <person name="Fitzpatrick D.A."/>
            <person name="Frisvad J.C."/>
            <person name="Nielsen K.L."/>
        </authorList>
    </citation>
    <scope>NUCLEOTIDE SEQUENCE</scope>
    <source>
        <strain evidence="2">IBT 30728</strain>
    </source>
</reference>
<dbReference type="Proteomes" id="UP001148312">
    <property type="component" value="Unassembled WGS sequence"/>
</dbReference>
<dbReference type="GeneID" id="81629237"/>
<dbReference type="RefSeq" id="XP_056785709.1">
    <property type="nucleotide sequence ID" value="XM_056938987.1"/>
</dbReference>
<sequence length="110" mass="12478">MGLLVFWNLSFVHYYDSDSDSDSDYDYDYDFCHYDYYCPLLILAICLHQPACHGRNFSECSSLGGAGLAIARIMGFFPSDIPRCIQQEMSAINLVCRPCAFPVIDRISLV</sequence>
<evidence type="ECO:0000256" key="1">
    <source>
        <dbReference type="SAM" id="SignalP"/>
    </source>
</evidence>
<proteinExistence type="predicted"/>
<name>A0A9X0BJ44_9EURO</name>
<dbReference type="AlphaFoldDB" id="A0A9X0BJ44"/>
<reference evidence="2" key="1">
    <citation type="submission" date="2022-12" db="EMBL/GenBank/DDBJ databases">
        <authorList>
            <person name="Petersen C."/>
        </authorList>
    </citation>
    <scope>NUCLEOTIDE SEQUENCE</scope>
    <source>
        <strain evidence="2">IBT 30728</strain>
    </source>
</reference>
<evidence type="ECO:0000313" key="2">
    <source>
        <dbReference type="EMBL" id="KAJ5466663.1"/>
    </source>
</evidence>